<dbReference type="SUPFAM" id="SSF69796">
    <property type="entry name" value="Thymidylate synthase-complementing protein Thy1"/>
    <property type="match status" value="1"/>
</dbReference>
<protein>
    <recommendedName>
        <fullName evidence="2">Thymidylate synthase (FAD)</fullName>
    </recommendedName>
</protein>
<sequence>MKEVTPKTYLIGCTGIAFESSDHGLWQYLCDTGNERFYDDYIKQARNDGLSDGEILCSFYAKLCYKALCVGDNPNITKTRDIKSNLEACFNAGHGSVFEHCWLNFVTTDCSRVFTHELVRHRIGTAFSQTSGRYVRLDSENDMEMVIDPILEPVKYVINEIMDDLKRAYHTCVALLGIENIKDFDKKKKLTSALRRMLPNGQANEIGWSVNIRALRHLVMMRTSRHAEWEIRLVFNQVYDLIKAKFPLMFYGAQETSVDGLLEISGMKMQPYEEAT</sequence>
<organism evidence="1">
    <name type="scientific">marine sediment metagenome</name>
    <dbReference type="NCBI Taxonomy" id="412755"/>
    <lineage>
        <taxon>unclassified sequences</taxon>
        <taxon>metagenomes</taxon>
        <taxon>ecological metagenomes</taxon>
    </lineage>
</organism>
<dbReference type="EMBL" id="LAZR01000329">
    <property type="protein sequence ID" value="KKN74272.1"/>
    <property type="molecule type" value="Genomic_DNA"/>
</dbReference>
<reference evidence="1" key="1">
    <citation type="journal article" date="2015" name="Nature">
        <title>Complex archaea that bridge the gap between prokaryotes and eukaryotes.</title>
        <authorList>
            <person name="Spang A."/>
            <person name="Saw J.H."/>
            <person name="Jorgensen S.L."/>
            <person name="Zaremba-Niedzwiedzka K."/>
            <person name="Martijn J."/>
            <person name="Lind A.E."/>
            <person name="van Eijk R."/>
            <person name="Schleper C."/>
            <person name="Guy L."/>
            <person name="Ettema T.J."/>
        </authorList>
    </citation>
    <scope>NUCLEOTIDE SEQUENCE</scope>
</reference>
<evidence type="ECO:0000313" key="1">
    <source>
        <dbReference type="EMBL" id="KKN74272.1"/>
    </source>
</evidence>
<dbReference type="AlphaFoldDB" id="A0A0F9THB5"/>
<dbReference type="PROSITE" id="PS51331">
    <property type="entry name" value="THYX"/>
    <property type="match status" value="1"/>
</dbReference>
<dbReference type="Pfam" id="PF02511">
    <property type="entry name" value="Thy1"/>
    <property type="match status" value="1"/>
</dbReference>
<dbReference type="GO" id="GO:0050797">
    <property type="term" value="F:thymidylate synthase (FAD) activity"/>
    <property type="evidence" value="ECO:0007669"/>
    <property type="project" value="InterPro"/>
</dbReference>
<dbReference type="Gene3D" id="3.30.1360.170">
    <property type="match status" value="1"/>
</dbReference>
<dbReference type="CDD" id="cd20175">
    <property type="entry name" value="ThyX"/>
    <property type="match status" value="1"/>
</dbReference>
<comment type="caution">
    <text evidence="1">The sequence shown here is derived from an EMBL/GenBank/DDBJ whole genome shotgun (WGS) entry which is preliminary data.</text>
</comment>
<dbReference type="InterPro" id="IPR003669">
    <property type="entry name" value="Thymidylate_synthase_ThyX"/>
</dbReference>
<dbReference type="GO" id="GO:0006231">
    <property type="term" value="P:dTMP biosynthetic process"/>
    <property type="evidence" value="ECO:0007669"/>
    <property type="project" value="InterPro"/>
</dbReference>
<dbReference type="GO" id="GO:0070402">
    <property type="term" value="F:NADPH binding"/>
    <property type="evidence" value="ECO:0007669"/>
    <property type="project" value="TreeGrafter"/>
</dbReference>
<dbReference type="InterPro" id="IPR036098">
    <property type="entry name" value="Thymidylate_synthase_ThyX_sf"/>
</dbReference>
<dbReference type="PANTHER" id="PTHR34934:SF1">
    <property type="entry name" value="FLAVIN-DEPENDENT THYMIDYLATE SYNTHASE"/>
    <property type="match status" value="1"/>
</dbReference>
<dbReference type="GO" id="GO:0050660">
    <property type="term" value="F:flavin adenine dinucleotide binding"/>
    <property type="evidence" value="ECO:0007669"/>
    <property type="project" value="InterPro"/>
</dbReference>
<accession>A0A0F9THB5</accession>
<evidence type="ECO:0008006" key="2">
    <source>
        <dbReference type="Google" id="ProtNLM"/>
    </source>
</evidence>
<gene>
    <name evidence="1" type="ORF">LCGC14_0392110</name>
</gene>
<proteinExistence type="predicted"/>
<dbReference type="NCBIfam" id="TIGR02170">
    <property type="entry name" value="thyX"/>
    <property type="match status" value="1"/>
</dbReference>
<dbReference type="GO" id="GO:0004799">
    <property type="term" value="F:thymidylate synthase activity"/>
    <property type="evidence" value="ECO:0007669"/>
    <property type="project" value="TreeGrafter"/>
</dbReference>
<name>A0A0F9THB5_9ZZZZ</name>
<dbReference type="PANTHER" id="PTHR34934">
    <property type="entry name" value="FLAVIN-DEPENDENT THYMIDYLATE SYNTHASE"/>
    <property type="match status" value="1"/>
</dbReference>